<evidence type="ECO:0000256" key="11">
    <source>
        <dbReference type="SAM" id="MobiDB-lite"/>
    </source>
</evidence>
<dbReference type="PANTHER" id="PTHR10344">
    <property type="entry name" value="THYMIDYLATE KINASE"/>
    <property type="match status" value="1"/>
</dbReference>
<dbReference type="GO" id="GO:0004798">
    <property type="term" value="F:dTMP kinase activity"/>
    <property type="evidence" value="ECO:0007669"/>
    <property type="project" value="UniProtKB-UniRule"/>
</dbReference>
<feature type="region of interest" description="Disordered" evidence="11">
    <location>
        <begin position="136"/>
        <end position="160"/>
    </location>
</feature>
<evidence type="ECO:0000256" key="3">
    <source>
        <dbReference type="ARBA" id="ARBA00017144"/>
    </source>
</evidence>
<dbReference type="InterPro" id="IPR027417">
    <property type="entry name" value="P-loop_NTPase"/>
</dbReference>
<dbReference type="NCBIfam" id="NF005923">
    <property type="entry name" value="PRK07933.1"/>
    <property type="match status" value="1"/>
</dbReference>
<dbReference type="Proteomes" id="UP000650224">
    <property type="component" value="Unassembled WGS sequence"/>
</dbReference>
<evidence type="ECO:0000256" key="4">
    <source>
        <dbReference type="ARBA" id="ARBA00022679"/>
    </source>
</evidence>
<evidence type="ECO:0000256" key="5">
    <source>
        <dbReference type="ARBA" id="ARBA00022727"/>
    </source>
</evidence>
<keyword evidence="7 10" id="KW-0418">Kinase</keyword>
<dbReference type="AlphaFoldDB" id="A0A8I0HCT1"/>
<evidence type="ECO:0000256" key="8">
    <source>
        <dbReference type="ARBA" id="ARBA00022840"/>
    </source>
</evidence>
<evidence type="ECO:0000313" key="13">
    <source>
        <dbReference type="EMBL" id="MBD8029276.1"/>
    </source>
</evidence>
<feature type="compositionally biased region" description="Basic and acidic residues" evidence="11">
    <location>
        <begin position="136"/>
        <end position="155"/>
    </location>
</feature>
<keyword evidence="6 10" id="KW-0547">Nucleotide-binding</keyword>
<dbReference type="GO" id="GO:0005524">
    <property type="term" value="F:ATP binding"/>
    <property type="evidence" value="ECO:0007669"/>
    <property type="project" value="UniProtKB-UniRule"/>
</dbReference>
<evidence type="ECO:0000256" key="2">
    <source>
        <dbReference type="ARBA" id="ARBA00012980"/>
    </source>
</evidence>
<dbReference type="EMBL" id="JACSPR010000002">
    <property type="protein sequence ID" value="MBD8029276.1"/>
    <property type="molecule type" value="Genomic_DNA"/>
</dbReference>
<keyword evidence="5 10" id="KW-0545">Nucleotide biosynthesis</keyword>
<name>A0A8I0HCT1_9CORY</name>
<comment type="function">
    <text evidence="10">Phosphorylation of dTMP to form dTDP in both de novo and salvage pathways of dTTP synthesis.</text>
</comment>
<dbReference type="GO" id="GO:0006227">
    <property type="term" value="P:dUDP biosynthetic process"/>
    <property type="evidence" value="ECO:0007669"/>
    <property type="project" value="TreeGrafter"/>
</dbReference>
<keyword evidence="8 10" id="KW-0067">ATP-binding</keyword>
<evidence type="ECO:0000259" key="12">
    <source>
        <dbReference type="Pfam" id="PF02223"/>
    </source>
</evidence>
<evidence type="ECO:0000256" key="9">
    <source>
        <dbReference type="ARBA" id="ARBA00048743"/>
    </source>
</evidence>
<reference evidence="13 14" key="1">
    <citation type="submission" date="2020-08" db="EMBL/GenBank/DDBJ databases">
        <title>A Genomic Blueprint of the Chicken Gut Microbiome.</title>
        <authorList>
            <person name="Gilroy R."/>
            <person name="Ravi A."/>
            <person name="Getino M."/>
            <person name="Pursley I."/>
            <person name="Horton D.L."/>
            <person name="Alikhan N.-F."/>
            <person name="Baker D."/>
            <person name="Gharbi K."/>
            <person name="Hall N."/>
            <person name="Watson M."/>
            <person name="Adriaenssens E.M."/>
            <person name="Foster-Nyarko E."/>
            <person name="Jarju S."/>
            <person name="Secka A."/>
            <person name="Antonio M."/>
            <person name="Oren A."/>
            <person name="Chaudhuri R."/>
            <person name="La Ragione R.M."/>
            <person name="Hildebrand F."/>
            <person name="Pallen M.J."/>
        </authorList>
    </citation>
    <scope>NUCLEOTIDE SEQUENCE [LARGE SCALE GENOMIC DNA]</scope>
    <source>
        <strain evidence="13 14">Sa1YVA5</strain>
    </source>
</reference>
<protein>
    <recommendedName>
        <fullName evidence="3 10">Thymidylate kinase</fullName>
        <ecNumber evidence="2 10">2.7.4.9</ecNumber>
    </recommendedName>
    <alternativeName>
        <fullName evidence="10">dTMP kinase</fullName>
    </alternativeName>
</protein>
<evidence type="ECO:0000256" key="6">
    <source>
        <dbReference type="ARBA" id="ARBA00022741"/>
    </source>
</evidence>
<comment type="similarity">
    <text evidence="1 10">Belongs to the thymidylate kinase family.</text>
</comment>
<evidence type="ECO:0000313" key="14">
    <source>
        <dbReference type="Proteomes" id="UP000650224"/>
    </source>
</evidence>
<dbReference type="GO" id="GO:0006235">
    <property type="term" value="P:dTTP biosynthetic process"/>
    <property type="evidence" value="ECO:0007669"/>
    <property type="project" value="UniProtKB-UniRule"/>
</dbReference>
<evidence type="ECO:0000256" key="7">
    <source>
        <dbReference type="ARBA" id="ARBA00022777"/>
    </source>
</evidence>
<dbReference type="InterPro" id="IPR039430">
    <property type="entry name" value="Thymidylate_kin-like_dom"/>
</dbReference>
<comment type="caution">
    <text evidence="10">Lacks conserved residue(s) required for the propagation of feature annotation.</text>
</comment>
<comment type="catalytic activity">
    <reaction evidence="9 10">
        <text>dTMP + ATP = dTDP + ADP</text>
        <dbReference type="Rhea" id="RHEA:13517"/>
        <dbReference type="ChEBI" id="CHEBI:30616"/>
        <dbReference type="ChEBI" id="CHEBI:58369"/>
        <dbReference type="ChEBI" id="CHEBI:63528"/>
        <dbReference type="ChEBI" id="CHEBI:456216"/>
        <dbReference type="EC" id="2.7.4.9"/>
    </reaction>
</comment>
<dbReference type="GO" id="GO:0006233">
    <property type="term" value="P:dTDP biosynthetic process"/>
    <property type="evidence" value="ECO:0007669"/>
    <property type="project" value="InterPro"/>
</dbReference>
<sequence length="203" mass="22463">MIISIEGIDGAGKNTLVRALTERIDARVLSFPRYDTSIHAQLAAEALHGRMGDLTDSAHAMATLFALDRHDALDELTGPGLLLLDRYVASNAAYTAARLRDDAATTWVAELEFGRLGLPRPVLQVLLDTPAELAQERARRREASDGSRTRDRYETDSGLQERTAEQYRRLAAQEWQSPWIVAAPDEDPGHVAARIVTFLGNMR</sequence>
<comment type="caution">
    <text evidence="13">The sequence shown here is derived from an EMBL/GenBank/DDBJ whole genome shotgun (WGS) entry which is preliminary data.</text>
</comment>
<dbReference type="HAMAP" id="MF_00165">
    <property type="entry name" value="Thymidylate_kinase"/>
    <property type="match status" value="1"/>
</dbReference>
<dbReference type="GO" id="GO:0005829">
    <property type="term" value="C:cytosol"/>
    <property type="evidence" value="ECO:0007669"/>
    <property type="project" value="TreeGrafter"/>
</dbReference>
<organism evidence="13 14">
    <name type="scientific">Corynebacterium gallinarum</name>
    <dbReference type="NCBI Taxonomy" id="2762214"/>
    <lineage>
        <taxon>Bacteria</taxon>
        <taxon>Bacillati</taxon>
        <taxon>Actinomycetota</taxon>
        <taxon>Actinomycetes</taxon>
        <taxon>Mycobacteriales</taxon>
        <taxon>Corynebacteriaceae</taxon>
        <taxon>Corynebacterium</taxon>
    </lineage>
</organism>
<dbReference type="PANTHER" id="PTHR10344:SF4">
    <property type="entry name" value="UMP-CMP KINASE 2, MITOCHONDRIAL"/>
    <property type="match status" value="1"/>
</dbReference>
<dbReference type="RefSeq" id="WP_191732534.1">
    <property type="nucleotide sequence ID" value="NZ_JACSPR010000002.1"/>
</dbReference>
<gene>
    <name evidence="10" type="primary">tmk</name>
    <name evidence="13" type="ORF">H9627_02865</name>
</gene>
<keyword evidence="14" id="KW-1185">Reference proteome</keyword>
<proteinExistence type="inferred from homology"/>
<dbReference type="Gene3D" id="3.40.50.300">
    <property type="entry name" value="P-loop containing nucleotide triphosphate hydrolases"/>
    <property type="match status" value="1"/>
</dbReference>
<evidence type="ECO:0000256" key="10">
    <source>
        <dbReference type="HAMAP-Rule" id="MF_00165"/>
    </source>
</evidence>
<dbReference type="EC" id="2.7.4.9" evidence="2 10"/>
<dbReference type="SUPFAM" id="SSF52540">
    <property type="entry name" value="P-loop containing nucleoside triphosphate hydrolases"/>
    <property type="match status" value="1"/>
</dbReference>
<keyword evidence="4 10" id="KW-0808">Transferase</keyword>
<feature type="domain" description="Thymidylate kinase-like" evidence="12">
    <location>
        <begin position="5"/>
        <end position="174"/>
    </location>
</feature>
<dbReference type="Pfam" id="PF02223">
    <property type="entry name" value="Thymidylate_kin"/>
    <property type="match status" value="1"/>
</dbReference>
<dbReference type="InterPro" id="IPR018094">
    <property type="entry name" value="Thymidylate_kinase"/>
</dbReference>
<accession>A0A8I0HCT1</accession>
<dbReference type="CDD" id="cd01672">
    <property type="entry name" value="TMPK"/>
    <property type="match status" value="1"/>
</dbReference>
<evidence type="ECO:0000256" key="1">
    <source>
        <dbReference type="ARBA" id="ARBA00009776"/>
    </source>
</evidence>